<dbReference type="AlphaFoldDB" id="A0A450ZYN6"/>
<feature type="region of interest" description="Disordered" evidence="1">
    <location>
        <begin position="639"/>
        <end position="660"/>
    </location>
</feature>
<proteinExistence type="predicted"/>
<evidence type="ECO:0000313" key="2">
    <source>
        <dbReference type="EMBL" id="VFK58878.1"/>
    </source>
</evidence>
<protein>
    <submittedName>
        <fullName evidence="2">Uncharacterized protein</fullName>
    </submittedName>
</protein>
<name>A0A450ZYN6_9GAMM</name>
<evidence type="ECO:0000313" key="3">
    <source>
        <dbReference type="EMBL" id="VFK68612.1"/>
    </source>
</evidence>
<reference evidence="2" key="1">
    <citation type="submission" date="2019-02" db="EMBL/GenBank/DDBJ databases">
        <authorList>
            <person name="Gruber-Vodicka R. H."/>
            <person name="Seah K. B. B."/>
        </authorList>
    </citation>
    <scope>NUCLEOTIDE SEQUENCE</scope>
    <source>
        <strain evidence="3">BECK_BY19</strain>
        <strain evidence="2">BECK_BY8</strain>
    </source>
</reference>
<evidence type="ECO:0000256" key="1">
    <source>
        <dbReference type="SAM" id="MobiDB-lite"/>
    </source>
</evidence>
<gene>
    <name evidence="2" type="ORF">BECKUNK1418G_GA0071005_100533</name>
    <name evidence="3" type="ORF">BECKUNK1418H_GA0071006_100433</name>
</gene>
<dbReference type="EMBL" id="CAADFZ010000005">
    <property type="protein sequence ID" value="VFK58878.1"/>
    <property type="molecule type" value="Genomic_DNA"/>
</dbReference>
<sequence length="660" mass="72004">MRIQIPQERHGLPASTGLAPRDMGSAAGAGRALSDLGRVTMRAASAWEARQRELELSAESAKRITEAKLETDAFLRERETTGAHATLEQDLAALHKERLAGLAEIRDTEIRGALSQSLTLLHGDETIRARSQARRQRTDEARASLMEGLGNLTKLAIETGDEDERQGYVAAAGAAIAELSASGALSAQQAAKMRQKWLSNLWSDYSARAITDDPARALAELSRPENFSGMDEGTRAIRIRQARTAIGQREREAGRMDALTRAVLRDAMESDLARIEHTGESRLDRQGLETLGKKDAALFARAQSRAMERFARTRRMRAASPEEVDALLTQWRAGDFTQFQAAVRARLGQIKEMETDPAAYAADTPGGRAFSQAMESGKIDAIRQGAVSFLAEQEHLGIPASERRLFSQGAARQRVMDLLAQGYSEGANRLSGMQQAFGKHFGSVMQSLVAAGLPPEMEAVTWTDDPATRKSMTIAAHNRKDLLAALPEGGKTAIRAVIRDELEDFRETLSILGPEGRELSSGAGTLTRVEGAMTTLAAQYALSMDPSAAAERAYEDLIGARYEFEDGYRYPKTLNGYLLRAEMEEALAGLDAFGPLIPGSAYDDTTRGQWRAEYLSAIQEDPRWLTNEDESGLLLLDPLGNPVTNEKGEKLTVPFQSSDP</sequence>
<dbReference type="EMBL" id="CAADGD010000004">
    <property type="protein sequence ID" value="VFK68612.1"/>
    <property type="molecule type" value="Genomic_DNA"/>
</dbReference>
<accession>A0A450ZYN6</accession>
<organism evidence="2">
    <name type="scientific">Candidatus Kentrum sp. UNK</name>
    <dbReference type="NCBI Taxonomy" id="2126344"/>
    <lineage>
        <taxon>Bacteria</taxon>
        <taxon>Pseudomonadati</taxon>
        <taxon>Pseudomonadota</taxon>
        <taxon>Gammaproteobacteria</taxon>
        <taxon>Candidatus Kentrum</taxon>
    </lineage>
</organism>
<feature type="region of interest" description="Disordered" evidence="1">
    <location>
        <begin position="1"/>
        <end position="29"/>
    </location>
</feature>